<dbReference type="AlphaFoldDB" id="A0A0V0H1Q5"/>
<reference evidence="1" key="1">
    <citation type="submission" date="2015-12" db="EMBL/GenBank/DDBJ databases">
        <title>Gene expression during late stages of embryo sac development: a critical building block for successful pollen-pistil interactions.</title>
        <authorList>
            <person name="Liu Y."/>
            <person name="Joly V."/>
            <person name="Sabar M."/>
            <person name="Matton D.P."/>
        </authorList>
    </citation>
    <scope>NUCLEOTIDE SEQUENCE</scope>
</reference>
<proteinExistence type="predicted"/>
<name>A0A0V0H1Q5_SOLCH</name>
<evidence type="ECO:0000313" key="1">
    <source>
        <dbReference type="EMBL" id="JAP14280.1"/>
    </source>
</evidence>
<accession>A0A0V0H1Q5</accession>
<dbReference type="EMBL" id="GEDG01026785">
    <property type="protein sequence ID" value="JAP14280.1"/>
    <property type="molecule type" value="Transcribed_RNA"/>
</dbReference>
<organism evidence="1">
    <name type="scientific">Solanum chacoense</name>
    <name type="common">Chaco potato</name>
    <dbReference type="NCBI Taxonomy" id="4108"/>
    <lineage>
        <taxon>Eukaryota</taxon>
        <taxon>Viridiplantae</taxon>
        <taxon>Streptophyta</taxon>
        <taxon>Embryophyta</taxon>
        <taxon>Tracheophyta</taxon>
        <taxon>Spermatophyta</taxon>
        <taxon>Magnoliopsida</taxon>
        <taxon>eudicotyledons</taxon>
        <taxon>Gunneridae</taxon>
        <taxon>Pentapetalae</taxon>
        <taxon>asterids</taxon>
        <taxon>lamiids</taxon>
        <taxon>Solanales</taxon>
        <taxon>Solanaceae</taxon>
        <taxon>Solanoideae</taxon>
        <taxon>Solaneae</taxon>
        <taxon>Solanum</taxon>
    </lineage>
</organism>
<sequence>MVQFILSKVLLLGHIKQETNRCSKYCSFSGGLLMFWGIIFRDVSCSLLYYRIFISSRVGVVQMLNPITS</sequence>
<protein>
    <submittedName>
        <fullName evidence="1">Putative ovule protein</fullName>
    </submittedName>
</protein>